<keyword evidence="3" id="KW-1185">Reference proteome</keyword>
<comment type="similarity">
    <text evidence="1">Belongs to the outer membrane factor (OMF) (TC 1.B.17) family.</text>
</comment>
<organism evidence="2 3">
    <name type="scientific">Flavivirga eckloniae</name>
    <dbReference type="NCBI Taxonomy" id="1803846"/>
    <lineage>
        <taxon>Bacteria</taxon>
        <taxon>Pseudomonadati</taxon>
        <taxon>Bacteroidota</taxon>
        <taxon>Flavobacteriia</taxon>
        <taxon>Flavobacteriales</taxon>
        <taxon>Flavobacteriaceae</taxon>
        <taxon>Flavivirga</taxon>
    </lineage>
</organism>
<dbReference type="InterPro" id="IPR010131">
    <property type="entry name" value="MdtP/NodT-like"/>
</dbReference>
<dbReference type="RefSeq" id="WP_102755261.1">
    <property type="nucleotide sequence ID" value="NZ_CP025791.1"/>
</dbReference>
<sequence length="475" mass="54489">MSPRTNYIATLVLCVLVQIGFAQENSNSLERILTFEEYLGYVKQHHPLLKQANLQLSIGEANLLRARGGFDPKIEIDYNRKKFKKTEYYDQLNATFKIPTWYGIEFKANFEENMGAFLNRNQTLPDGGLYAAGVSFSVAQGFLINERMAMLKKARFFVNQTKAERDLLVNNLVFEASKAYFKWVEAHNEQTIYSRFLNNAEVRFQGVIRSVETGDKAAIDTIETRITIQNRRLNLEAARLKMRKAALKASNYLWLNDIPLEIQETVLPESPNNSVIESSLYLEEVMNDLEMLTNHPKLRSLDAKVESLKVDRFLKRNKLLPKLDLQYNFLTPDVDQFNSFNTANYKAGLNFSFPLFLRKERGNVRLANLKLQDANFERVSTSLSLQNKITAINTEINSLQKQNVLINNIVKDYETMLRAEERKFQLGESSVFLINSREQKLLEANLKANTLQIKSLNANASLYNALGIPEPAMIP</sequence>
<dbReference type="AlphaFoldDB" id="A0A2K9PNJ8"/>
<dbReference type="Proteomes" id="UP000235826">
    <property type="component" value="Chromosome"/>
</dbReference>
<dbReference type="OrthoDB" id="581172at2"/>
<reference evidence="2 3" key="1">
    <citation type="submission" date="2018-01" db="EMBL/GenBank/DDBJ databases">
        <title>Complete genome sequence of Flavivirga eckloniae ECD14 isolated from seaweed Ecklonia cava.</title>
        <authorList>
            <person name="Lee J.H."/>
            <person name="Baik K.S."/>
            <person name="Seong C.N."/>
        </authorList>
    </citation>
    <scope>NUCLEOTIDE SEQUENCE [LARGE SCALE GENOMIC DNA]</scope>
    <source>
        <strain evidence="2 3">ECD14</strain>
    </source>
</reference>
<evidence type="ECO:0000313" key="2">
    <source>
        <dbReference type="EMBL" id="AUP78606.1"/>
    </source>
</evidence>
<dbReference type="Pfam" id="PF02321">
    <property type="entry name" value="OEP"/>
    <property type="match status" value="1"/>
</dbReference>
<evidence type="ECO:0000256" key="1">
    <source>
        <dbReference type="ARBA" id="ARBA00007613"/>
    </source>
</evidence>
<evidence type="ECO:0000313" key="3">
    <source>
        <dbReference type="Proteomes" id="UP000235826"/>
    </source>
</evidence>
<accession>A0A2K9PNJ8</accession>
<protein>
    <submittedName>
        <fullName evidence="2">Transporter</fullName>
    </submittedName>
</protein>
<dbReference type="SUPFAM" id="SSF56954">
    <property type="entry name" value="Outer membrane efflux proteins (OEP)"/>
    <property type="match status" value="1"/>
</dbReference>
<gene>
    <name evidence="2" type="ORF">C1H87_07725</name>
</gene>
<dbReference type="EMBL" id="CP025791">
    <property type="protein sequence ID" value="AUP78606.1"/>
    <property type="molecule type" value="Genomic_DNA"/>
</dbReference>
<dbReference type="KEGG" id="fek:C1H87_07725"/>
<dbReference type="PANTHER" id="PTHR30203">
    <property type="entry name" value="OUTER MEMBRANE CATION EFFLUX PROTEIN"/>
    <property type="match status" value="1"/>
</dbReference>
<dbReference type="GO" id="GO:0015562">
    <property type="term" value="F:efflux transmembrane transporter activity"/>
    <property type="evidence" value="ECO:0007669"/>
    <property type="project" value="InterPro"/>
</dbReference>
<dbReference type="InterPro" id="IPR003423">
    <property type="entry name" value="OMP_efflux"/>
</dbReference>
<proteinExistence type="inferred from homology"/>
<name>A0A2K9PNJ8_9FLAO</name>
<dbReference type="Gene3D" id="1.20.1600.10">
    <property type="entry name" value="Outer membrane efflux proteins (OEP)"/>
    <property type="match status" value="1"/>
</dbReference>